<evidence type="ECO:0000256" key="4">
    <source>
        <dbReference type="RuleBase" id="RU361169"/>
    </source>
</evidence>
<dbReference type="SUPFAM" id="SSF51126">
    <property type="entry name" value="Pectin lyase-like"/>
    <property type="match status" value="1"/>
</dbReference>
<evidence type="ECO:0000256" key="3">
    <source>
        <dbReference type="ARBA" id="ARBA00023295"/>
    </source>
</evidence>
<evidence type="ECO:0000256" key="2">
    <source>
        <dbReference type="ARBA" id="ARBA00022801"/>
    </source>
</evidence>
<evidence type="ECO:0000256" key="1">
    <source>
        <dbReference type="ARBA" id="ARBA00008834"/>
    </source>
</evidence>
<proteinExistence type="inferred from homology"/>
<dbReference type="InterPro" id="IPR024535">
    <property type="entry name" value="RHGA/B-epi-like_pectate_lyase"/>
</dbReference>
<feature type="signal peptide" evidence="5">
    <location>
        <begin position="1"/>
        <end position="24"/>
    </location>
</feature>
<gene>
    <name evidence="7" type="ORF">ACFSYC_15400</name>
</gene>
<dbReference type="Pfam" id="PF00295">
    <property type="entry name" value="Glyco_hydro_28"/>
    <property type="match status" value="1"/>
</dbReference>
<evidence type="ECO:0000256" key="5">
    <source>
        <dbReference type="SAM" id="SignalP"/>
    </source>
</evidence>
<keyword evidence="5" id="KW-0732">Signal</keyword>
<comment type="similarity">
    <text evidence="1 4">Belongs to the glycosyl hydrolase 28 family.</text>
</comment>
<accession>A0ABW5XSM3</accession>
<dbReference type="PANTHER" id="PTHR31339">
    <property type="entry name" value="PECTIN LYASE-RELATED"/>
    <property type="match status" value="1"/>
</dbReference>
<dbReference type="InterPro" id="IPR000743">
    <property type="entry name" value="Glyco_hydro_28"/>
</dbReference>
<dbReference type="RefSeq" id="WP_377129406.1">
    <property type="nucleotide sequence ID" value="NZ_JBHUON010000020.1"/>
</dbReference>
<dbReference type="InterPro" id="IPR051801">
    <property type="entry name" value="GH28_Enzymes"/>
</dbReference>
<name>A0ABW5XSM3_9SPHI</name>
<dbReference type="InterPro" id="IPR006626">
    <property type="entry name" value="PbH1"/>
</dbReference>
<protein>
    <submittedName>
        <fullName evidence="7">Glycoside hydrolase family 28 protein</fullName>
        <ecNumber evidence="7">3.2.1.-</ecNumber>
    </submittedName>
</protein>
<dbReference type="InterPro" id="IPR012334">
    <property type="entry name" value="Pectin_lyas_fold"/>
</dbReference>
<dbReference type="EMBL" id="JBHUON010000020">
    <property type="protein sequence ID" value="MFD2866082.1"/>
    <property type="molecule type" value="Genomic_DNA"/>
</dbReference>
<dbReference type="Proteomes" id="UP001597601">
    <property type="component" value="Unassembled WGS sequence"/>
</dbReference>
<sequence>MKNSYNILVITVALLLSTVFSAVAQAPVYNVKKYGAKGDGKNLDTKAIDKTIDAAAAAGGGTVYFPAGDYLSVTIHLKSNVALYIDQGATIVAATNDDNIKYDMPEKGENEIYQDYGHSHFHNSLIVGENLHDISILGPGKIWGKGLIKDERKPGQNEGYGNKALALKFCKNVTLKDFTVYHGGWFCFLLTAVDNATIDNIKMDTGRDGIDLISSKNVHISNTTINAPGDDALCLKCDYSLNYPRALENVTITNCMVSGYNEGTFLDGSFKKDGRQHPQGRIKFGTESNGGYKNITITNCIFDHCKGLALETVDGAALEDITISNITMRDINNSPIFVRLGARMRGPKDSPYSTLRRVIISNIIAYDVTGEQGAIISGIPGHDIEDLTLNNIRIYYKGGGTKEQAGREVKPLIRDYPEPDSFGITPAYGFFIRNVKDLKMSDVEVSFMNEDLRPAFILDNVDGADFQHIRTQGASGIPMFKLNQVKNFNLFNSNQLPNTRLSAVDKKEL</sequence>
<keyword evidence="3 4" id="KW-0326">Glycosidase</keyword>
<dbReference type="PANTHER" id="PTHR31339:SF9">
    <property type="entry name" value="PLASMIN AND FIBRONECTIN-BINDING PROTEIN A"/>
    <property type="match status" value="1"/>
</dbReference>
<keyword evidence="2 4" id="KW-0378">Hydrolase</keyword>
<organism evidence="7 8">
    <name type="scientific">Mucilaginibacter antarcticus</name>
    <dbReference type="NCBI Taxonomy" id="1855725"/>
    <lineage>
        <taxon>Bacteria</taxon>
        <taxon>Pseudomonadati</taxon>
        <taxon>Bacteroidota</taxon>
        <taxon>Sphingobacteriia</taxon>
        <taxon>Sphingobacteriales</taxon>
        <taxon>Sphingobacteriaceae</taxon>
        <taxon>Mucilaginibacter</taxon>
    </lineage>
</organism>
<dbReference type="EC" id="3.2.1.-" evidence="7"/>
<dbReference type="Pfam" id="PF12708">
    <property type="entry name" value="Pect-lyase_RHGA_epim"/>
    <property type="match status" value="1"/>
</dbReference>
<feature type="domain" description="Rhamnogalacturonase A/B/Epimerase-like pectate lyase" evidence="6">
    <location>
        <begin position="29"/>
        <end position="87"/>
    </location>
</feature>
<feature type="chain" id="PRO_5045851914" evidence="5">
    <location>
        <begin position="25"/>
        <end position="509"/>
    </location>
</feature>
<keyword evidence="8" id="KW-1185">Reference proteome</keyword>
<dbReference type="Gene3D" id="2.160.20.10">
    <property type="entry name" value="Single-stranded right-handed beta-helix, Pectin lyase-like"/>
    <property type="match status" value="1"/>
</dbReference>
<evidence type="ECO:0000313" key="8">
    <source>
        <dbReference type="Proteomes" id="UP001597601"/>
    </source>
</evidence>
<reference evidence="8" key="1">
    <citation type="journal article" date="2019" name="Int. J. Syst. Evol. Microbiol.">
        <title>The Global Catalogue of Microorganisms (GCM) 10K type strain sequencing project: providing services to taxonomists for standard genome sequencing and annotation.</title>
        <authorList>
            <consortium name="The Broad Institute Genomics Platform"/>
            <consortium name="The Broad Institute Genome Sequencing Center for Infectious Disease"/>
            <person name="Wu L."/>
            <person name="Ma J."/>
        </authorList>
    </citation>
    <scope>NUCLEOTIDE SEQUENCE [LARGE SCALE GENOMIC DNA]</scope>
    <source>
        <strain evidence="8">KCTC 52232</strain>
    </source>
</reference>
<dbReference type="GO" id="GO:0016798">
    <property type="term" value="F:hydrolase activity, acting on glycosyl bonds"/>
    <property type="evidence" value="ECO:0007669"/>
    <property type="project" value="UniProtKB-KW"/>
</dbReference>
<evidence type="ECO:0000313" key="7">
    <source>
        <dbReference type="EMBL" id="MFD2866082.1"/>
    </source>
</evidence>
<evidence type="ECO:0000259" key="6">
    <source>
        <dbReference type="Pfam" id="PF12708"/>
    </source>
</evidence>
<dbReference type="InterPro" id="IPR011050">
    <property type="entry name" value="Pectin_lyase_fold/virulence"/>
</dbReference>
<comment type="caution">
    <text evidence="7">The sequence shown here is derived from an EMBL/GenBank/DDBJ whole genome shotgun (WGS) entry which is preliminary data.</text>
</comment>
<dbReference type="SMART" id="SM00710">
    <property type="entry name" value="PbH1"/>
    <property type="match status" value="8"/>
</dbReference>